<dbReference type="EMBL" id="JAGGMS010000001">
    <property type="protein sequence ID" value="MBP2187006.1"/>
    <property type="molecule type" value="Genomic_DNA"/>
</dbReference>
<keyword evidence="2" id="KW-0408">Iron</keyword>
<evidence type="ECO:0000313" key="4">
    <source>
        <dbReference type="Proteomes" id="UP000741013"/>
    </source>
</evidence>
<dbReference type="Proteomes" id="UP000741013">
    <property type="component" value="Unassembled WGS sequence"/>
</dbReference>
<dbReference type="Gene3D" id="1.10.630.10">
    <property type="entry name" value="Cytochrome P450"/>
    <property type="match status" value="1"/>
</dbReference>
<name>A0ABS4Q5P5_9PSEU</name>
<comment type="similarity">
    <text evidence="1 2">Belongs to the cytochrome P450 family.</text>
</comment>
<comment type="caution">
    <text evidence="3">The sequence shown here is derived from an EMBL/GenBank/DDBJ whole genome shotgun (WGS) entry which is preliminary data.</text>
</comment>
<gene>
    <name evidence="3" type="ORF">JOM49_008532</name>
</gene>
<dbReference type="InterPro" id="IPR017972">
    <property type="entry name" value="Cyt_P450_CS"/>
</dbReference>
<dbReference type="InterPro" id="IPR036396">
    <property type="entry name" value="Cyt_P450_sf"/>
</dbReference>
<accession>A0ABS4Q5P5</accession>
<dbReference type="InterPro" id="IPR002397">
    <property type="entry name" value="Cyt_P450_B"/>
</dbReference>
<dbReference type="PANTHER" id="PTHR46696">
    <property type="entry name" value="P450, PUTATIVE (EUROFUNG)-RELATED"/>
    <property type="match status" value="1"/>
</dbReference>
<dbReference type="Pfam" id="PF00067">
    <property type="entry name" value="p450"/>
    <property type="match status" value="1"/>
</dbReference>
<protein>
    <submittedName>
        <fullName evidence="3">Cytochrome P450</fullName>
    </submittedName>
</protein>
<dbReference type="PANTHER" id="PTHR46696:SF1">
    <property type="entry name" value="CYTOCHROME P450 YJIB-RELATED"/>
    <property type="match status" value="1"/>
</dbReference>
<reference evidence="3 4" key="1">
    <citation type="submission" date="2021-03" db="EMBL/GenBank/DDBJ databases">
        <title>Sequencing the genomes of 1000 actinobacteria strains.</title>
        <authorList>
            <person name="Klenk H.-P."/>
        </authorList>
    </citation>
    <scope>NUCLEOTIDE SEQUENCE [LARGE SCALE GENOMIC DNA]</scope>
    <source>
        <strain evidence="3 4">DSM 45510</strain>
    </source>
</reference>
<evidence type="ECO:0000313" key="3">
    <source>
        <dbReference type="EMBL" id="MBP2187006.1"/>
    </source>
</evidence>
<evidence type="ECO:0000256" key="2">
    <source>
        <dbReference type="RuleBase" id="RU000461"/>
    </source>
</evidence>
<evidence type="ECO:0000256" key="1">
    <source>
        <dbReference type="ARBA" id="ARBA00010617"/>
    </source>
</evidence>
<keyword evidence="2" id="KW-0479">Metal-binding</keyword>
<dbReference type="CDD" id="cd11030">
    <property type="entry name" value="CYP105-like"/>
    <property type="match status" value="1"/>
</dbReference>
<dbReference type="InterPro" id="IPR001128">
    <property type="entry name" value="Cyt_P450"/>
</dbReference>
<keyword evidence="2" id="KW-0349">Heme</keyword>
<dbReference type="RefSeq" id="WP_209670454.1">
    <property type="nucleotide sequence ID" value="NZ_JAGGMS010000001.1"/>
</dbReference>
<keyword evidence="4" id="KW-1185">Reference proteome</keyword>
<dbReference type="SUPFAM" id="SSF48264">
    <property type="entry name" value="Cytochrome P450"/>
    <property type="match status" value="1"/>
</dbReference>
<keyword evidence="2" id="KW-0560">Oxidoreductase</keyword>
<keyword evidence="2" id="KW-0503">Monooxygenase</keyword>
<sequence>MTETQALTEFPRARSAECPFEPPPEFTEIRAAAPVPQLTCPAGIEARVVSRYEDVRAVLANQGASSRGAPSMHMMEHPNLNMSVVPGSILRMQGPEHRRLRRLLGPEFMPKRSESMRDYVRKVVDEHIDALLAGPKPADLVPDFAWPIPALIVGELLGLPEEDRTLFYEHTGIMMSAATDQPTKDAADGRMWEYMETVVAAKQAEPGDDVLSRLIRRGEESGQPLTFTELVGIGTTLLIAGHDTTANSISMSALLMMVHRDQMEPLRTDPKLAGPAVEEMLRYLSVPQFGLLRYATEDIPLGESTIKAGEWLVAALQSGNRDEQEFDDPDRFDVTRKPRPHLTFGFGEHQCPGQHLARTELQEVCLRLLERIPSLRLAIPFEDLVFKDEHYAFGVESLPVTWDDDTSA</sequence>
<organism evidence="3 4">
    <name type="scientific">Amycolatopsis magusensis</name>
    <dbReference type="NCBI Taxonomy" id="882444"/>
    <lineage>
        <taxon>Bacteria</taxon>
        <taxon>Bacillati</taxon>
        <taxon>Actinomycetota</taxon>
        <taxon>Actinomycetes</taxon>
        <taxon>Pseudonocardiales</taxon>
        <taxon>Pseudonocardiaceae</taxon>
        <taxon>Amycolatopsis</taxon>
    </lineage>
</organism>
<dbReference type="PRINTS" id="PR00359">
    <property type="entry name" value="BP450"/>
</dbReference>
<proteinExistence type="inferred from homology"/>
<dbReference type="PRINTS" id="PR00385">
    <property type="entry name" value="P450"/>
</dbReference>
<dbReference type="PROSITE" id="PS00086">
    <property type="entry name" value="CYTOCHROME_P450"/>
    <property type="match status" value="1"/>
</dbReference>